<dbReference type="Proteomes" id="UP000005947">
    <property type="component" value="Unassembled WGS sequence"/>
</dbReference>
<dbReference type="PANTHER" id="PTHR37423">
    <property type="entry name" value="SOLUBLE LYTIC MUREIN TRANSGLYCOSYLASE-RELATED"/>
    <property type="match status" value="1"/>
</dbReference>
<keyword evidence="1" id="KW-0472">Membrane</keyword>
<reference evidence="3 4" key="1">
    <citation type="submission" date="2011-02" db="EMBL/GenBank/DDBJ databases">
        <authorList>
            <person name="Muzny D."/>
            <person name="Qin X."/>
            <person name="Buhay C."/>
            <person name="Dugan-Rocha S."/>
            <person name="Ding Y."/>
            <person name="Chen G."/>
            <person name="Hawes A."/>
            <person name="Holder M."/>
            <person name="Jhangiani S."/>
            <person name="Johnson A."/>
            <person name="Khan Z."/>
            <person name="Li Z."/>
            <person name="Liu W."/>
            <person name="Liu X."/>
            <person name="Perez L."/>
            <person name="Shen H."/>
            <person name="Wang Q."/>
            <person name="Watt J."/>
            <person name="Xi L."/>
            <person name="Xin Y."/>
            <person name="Zhou J."/>
            <person name="Deng J."/>
            <person name="Jiang H."/>
            <person name="Liu Y."/>
            <person name="Qu J."/>
            <person name="Song X.-Z."/>
            <person name="Zhang L."/>
            <person name="Villasana D."/>
            <person name="Johnson A."/>
            <person name="Liu J."/>
            <person name="Liyanage D."/>
            <person name="Lorensuhewa L."/>
            <person name="Robinson T."/>
            <person name="Song A."/>
            <person name="Song B.-B."/>
            <person name="Dinh H."/>
            <person name="Thornton R."/>
            <person name="Coyle M."/>
            <person name="Francisco L."/>
            <person name="Jackson L."/>
            <person name="Javaid M."/>
            <person name="Korchina V."/>
            <person name="Kovar C."/>
            <person name="Mata R."/>
            <person name="Mathew T."/>
            <person name="Ngo R."/>
            <person name="Nguyen L."/>
            <person name="Nguyen N."/>
            <person name="Okwuonu G."/>
            <person name="Ongeri F."/>
            <person name="Pham C."/>
            <person name="Simmons D."/>
            <person name="Wilczek-Boney K."/>
            <person name="Hale W."/>
            <person name="Jakkamsetti A."/>
            <person name="Pham P."/>
            <person name="Ruth R."/>
            <person name="San Lucas F."/>
            <person name="Warren J."/>
            <person name="Zhang J."/>
            <person name="Zhao Z."/>
            <person name="Zhou C."/>
            <person name="Zhu D."/>
            <person name="Lee S."/>
            <person name="Bess C."/>
            <person name="Blankenburg K."/>
            <person name="Forbes L."/>
            <person name="Fu Q."/>
            <person name="Gubbala S."/>
            <person name="Hirani K."/>
            <person name="Jayaseelan J.C."/>
            <person name="Lara F."/>
            <person name="Munidasa M."/>
            <person name="Palculict T."/>
            <person name="Patil S."/>
            <person name="Pu L.-L."/>
            <person name="Saada N."/>
            <person name="Tang L."/>
            <person name="Weissenberger G."/>
            <person name="Zhu Y."/>
            <person name="Hemphill L."/>
            <person name="Shang Y."/>
            <person name="Youmans B."/>
            <person name="Ayvaz T."/>
            <person name="Ross M."/>
            <person name="Santibanez J."/>
            <person name="Aqrawi P."/>
            <person name="Gross S."/>
            <person name="Joshi V."/>
            <person name="Fowler G."/>
            <person name="Nazareth L."/>
            <person name="Reid J."/>
            <person name="Worley K."/>
            <person name="Petrosino J."/>
            <person name="Highlander S."/>
            <person name="Gibbs R."/>
        </authorList>
    </citation>
    <scope>NUCLEOTIDE SEQUENCE [LARGE SCALE GENOMIC DNA]</scope>
    <source>
        <strain evidence="3 4">DSM 15829</strain>
    </source>
</reference>
<dbReference type="SUPFAM" id="SSF53955">
    <property type="entry name" value="Lysozyme-like"/>
    <property type="match status" value="1"/>
</dbReference>
<dbReference type="EMBL" id="ACGK02000001">
    <property type="protein sequence ID" value="EGF23842.1"/>
    <property type="molecule type" value="Genomic_DNA"/>
</dbReference>
<dbReference type="AlphaFoldDB" id="F1T5B1"/>
<dbReference type="GeneID" id="93210393"/>
<organism evidence="3 4">
    <name type="scientific">Fannyhessea vaginae DSM 15829</name>
    <dbReference type="NCBI Taxonomy" id="525256"/>
    <lineage>
        <taxon>Bacteria</taxon>
        <taxon>Bacillati</taxon>
        <taxon>Actinomycetota</taxon>
        <taxon>Coriobacteriia</taxon>
        <taxon>Coriobacteriales</taxon>
        <taxon>Atopobiaceae</taxon>
        <taxon>Fannyhessea</taxon>
    </lineage>
</organism>
<keyword evidence="1" id="KW-1133">Transmembrane helix</keyword>
<keyword evidence="4" id="KW-1185">Reference proteome</keyword>
<evidence type="ECO:0000313" key="3">
    <source>
        <dbReference type="EMBL" id="EGF23842.1"/>
    </source>
</evidence>
<evidence type="ECO:0000313" key="4">
    <source>
        <dbReference type="Proteomes" id="UP000005947"/>
    </source>
</evidence>
<proteinExistence type="predicted"/>
<gene>
    <name evidence="3" type="ORF">HMPREF0091_10789</name>
</gene>
<name>F1T5B1_9ACTN</name>
<dbReference type="InterPro" id="IPR008258">
    <property type="entry name" value="Transglycosylase_SLT_dom_1"/>
</dbReference>
<dbReference type="eggNOG" id="COG0741">
    <property type="taxonomic scope" value="Bacteria"/>
</dbReference>
<accession>F1T5B1</accession>
<dbReference type="InterPro" id="IPR023346">
    <property type="entry name" value="Lysozyme-like_dom_sf"/>
</dbReference>
<comment type="caution">
    <text evidence="3">The sequence shown here is derived from an EMBL/GenBank/DDBJ whole genome shotgun (WGS) entry which is preliminary data.</text>
</comment>
<dbReference type="Gene3D" id="1.10.530.10">
    <property type="match status" value="1"/>
</dbReference>
<dbReference type="RefSeq" id="WP_006302971.1">
    <property type="nucleotide sequence ID" value="NZ_ACGK02000001.1"/>
</dbReference>
<dbReference type="PANTHER" id="PTHR37423:SF2">
    <property type="entry name" value="MEMBRANE-BOUND LYTIC MUREIN TRANSGLYCOSYLASE C"/>
    <property type="match status" value="1"/>
</dbReference>
<sequence length="195" mass="22059">MGKPRFFRWFRVIPLIFVIGISAVVLFVHLSQDKQIAKTFYPVPYAKIIKQASQKYGVDPYLVCAVIKCESNWNKDAKSQAGAVGLMQLLPDTAQHMANKGLISSKTYPYQDLFNPRNNIEYGVAYLAYLQSQLSSRDEVVAAYNAGPGKVQEWKHGSDDPIHKNITYAETSIYLANVNQTYEIYKHLYPDGIDS</sequence>
<evidence type="ECO:0000259" key="2">
    <source>
        <dbReference type="Pfam" id="PF01464"/>
    </source>
</evidence>
<feature type="domain" description="Transglycosylase SLT" evidence="2">
    <location>
        <begin position="48"/>
        <end position="161"/>
    </location>
</feature>
<protein>
    <submittedName>
        <fullName evidence="3">Transglycosylase SLT domain protein</fullName>
    </submittedName>
</protein>
<dbReference type="Pfam" id="PF01464">
    <property type="entry name" value="SLT"/>
    <property type="match status" value="1"/>
</dbReference>
<dbReference type="OrthoDB" id="5244690at2"/>
<dbReference type="CDD" id="cd16896">
    <property type="entry name" value="LT_Slt70-like"/>
    <property type="match status" value="1"/>
</dbReference>
<keyword evidence="1" id="KW-0812">Transmembrane</keyword>
<evidence type="ECO:0000256" key="1">
    <source>
        <dbReference type="SAM" id="Phobius"/>
    </source>
</evidence>
<feature type="transmembrane region" description="Helical" evidence="1">
    <location>
        <begin position="12"/>
        <end position="30"/>
    </location>
</feature>